<feature type="domain" description="SLH" evidence="1">
    <location>
        <begin position="286"/>
        <end position="341"/>
    </location>
</feature>
<dbReference type="PANTHER" id="PTHR43308">
    <property type="entry name" value="OUTER MEMBRANE PROTEIN ALPHA-RELATED"/>
    <property type="match status" value="1"/>
</dbReference>
<dbReference type="RefSeq" id="WP_115993236.1">
    <property type="nucleotide sequence ID" value="NZ_QRDY01000007.1"/>
</dbReference>
<dbReference type="EMBL" id="QRDY01000007">
    <property type="protein sequence ID" value="RED59177.1"/>
    <property type="molecule type" value="Genomic_DNA"/>
</dbReference>
<sequence>MNLRWINFSLIVLLGLSLFPITALGASTPSFTIVVNKSTAGVGEEVSVTVRGDQIQDLYGYEIHLTYDPKHVRFKSASALWPGFSVPDSDDDGEVVFAHTKLGQTKGENGSLDIAKFSFIAKDSGDAAITLTRVKLVDSKIQSVVETSPSKAALQITPALPPTFTDINGHWARLAIEEATRIGFVSGYPDRTFRPNAKINRAEFAAMLARGVKLTAAGESRLDYADSDQIPKWAAPYVANATAAGAIVGYSDRTFRWSNNITRAEMTVMIIRASSLELSQGTPSGFADDGKIPVWAYDEVSTAKATGLIQGKSNNLFDSFGTASRAEAVTMILNLLHQSEK</sequence>
<evidence type="ECO:0000313" key="2">
    <source>
        <dbReference type="EMBL" id="RED59177.1"/>
    </source>
</evidence>
<organism evidence="2 3">
    <name type="scientific">Cohnella lupini</name>
    <dbReference type="NCBI Taxonomy" id="1294267"/>
    <lineage>
        <taxon>Bacteria</taxon>
        <taxon>Bacillati</taxon>
        <taxon>Bacillota</taxon>
        <taxon>Bacilli</taxon>
        <taxon>Bacillales</taxon>
        <taxon>Paenibacillaceae</taxon>
        <taxon>Cohnella</taxon>
    </lineage>
</organism>
<dbReference type="OrthoDB" id="504962at2"/>
<dbReference type="Gene3D" id="2.60.40.680">
    <property type="match status" value="1"/>
</dbReference>
<feature type="domain" description="SLH" evidence="1">
    <location>
        <begin position="224"/>
        <end position="284"/>
    </location>
</feature>
<feature type="domain" description="SLH" evidence="1">
    <location>
        <begin position="159"/>
        <end position="222"/>
    </location>
</feature>
<proteinExistence type="predicted"/>
<dbReference type="Pfam" id="PF00395">
    <property type="entry name" value="SLH"/>
    <property type="match status" value="3"/>
</dbReference>
<evidence type="ECO:0000259" key="1">
    <source>
        <dbReference type="PROSITE" id="PS51272"/>
    </source>
</evidence>
<dbReference type="InterPro" id="IPR001119">
    <property type="entry name" value="SLH_dom"/>
</dbReference>
<dbReference type="PROSITE" id="PS51272">
    <property type="entry name" value="SLH"/>
    <property type="match status" value="3"/>
</dbReference>
<dbReference type="InterPro" id="IPR008965">
    <property type="entry name" value="CBM2/CBM3_carb-bd_dom_sf"/>
</dbReference>
<dbReference type="Pfam" id="PF00963">
    <property type="entry name" value="Cohesin"/>
    <property type="match status" value="1"/>
</dbReference>
<name>A0A3D9IBW2_9BACL</name>
<dbReference type="AlphaFoldDB" id="A0A3D9IBW2"/>
<gene>
    <name evidence="2" type="ORF">DFP95_10715</name>
</gene>
<dbReference type="CDD" id="cd08547">
    <property type="entry name" value="Type_II_cohesin"/>
    <property type="match status" value="1"/>
</dbReference>
<dbReference type="Proteomes" id="UP000256869">
    <property type="component" value="Unassembled WGS sequence"/>
</dbReference>
<protein>
    <submittedName>
        <fullName evidence="2">Cohesin domain-containing protein</fullName>
    </submittedName>
</protein>
<dbReference type="GO" id="GO:0000272">
    <property type="term" value="P:polysaccharide catabolic process"/>
    <property type="evidence" value="ECO:0007669"/>
    <property type="project" value="InterPro"/>
</dbReference>
<keyword evidence="3" id="KW-1185">Reference proteome</keyword>
<reference evidence="2 3" key="1">
    <citation type="submission" date="2018-07" db="EMBL/GenBank/DDBJ databases">
        <title>Genomic Encyclopedia of Type Strains, Phase III (KMG-III): the genomes of soil and plant-associated and newly described type strains.</title>
        <authorList>
            <person name="Whitman W."/>
        </authorList>
    </citation>
    <scope>NUCLEOTIDE SEQUENCE [LARGE SCALE GENOMIC DNA]</scope>
    <source>
        <strain evidence="2 3">CECT 8236</strain>
    </source>
</reference>
<dbReference type="SUPFAM" id="SSF49384">
    <property type="entry name" value="Carbohydrate-binding domain"/>
    <property type="match status" value="1"/>
</dbReference>
<accession>A0A3D9IBW2</accession>
<dbReference type="PANTHER" id="PTHR43308:SF5">
    <property type="entry name" value="S-LAYER PROTEIN _ PEPTIDOGLYCAN ENDO-BETA-N-ACETYLGLUCOSAMINIDASE"/>
    <property type="match status" value="1"/>
</dbReference>
<dbReference type="InterPro" id="IPR051465">
    <property type="entry name" value="Cell_Envelope_Struct_Comp"/>
</dbReference>
<dbReference type="GO" id="GO:0030246">
    <property type="term" value="F:carbohydrate binding"/>
    <property type="evidence" value="ECO:0007669"/>
    <property type="project" value="InterPro"/>
</dbReference>
<dbReference type="InterPro" id="IPR002102">
    <property type="entry name" value="Cohesin_dom"/>
</dbReference>
<comment type="caution">
    <text evidence="2">The sequence shown here is derived from an EMBL/GenBank/DDBJ whole genome shotgun (WGS) entry which is preliminary data.</text>
</comment>
<evidence type="ECO:0000313" key="3">
    <source>
        <dbReference type="Proteomes" id="UP000256869"/>
    </source>
</evidence>